<dbReference type="PANTHER" id="PTHR11178:SF1">
    <property type="entry name" value="NFU1 IRON-SULFUR CLUSTER SCAFFOLD HOMOLOG, MITOCHONDRIAL"/>
    <property type="match status" value="1"/>
</dbReference>
<dbReference type="OrthoDB" id="9796965at2"/>
<organism evidence="3 4">
    <name type="scientific">Helicobacter didelphidarum</name>
    <dbReference type="NCBI Taxonomy" id="2040648"/>
    <lineage>
        <taxon>Bacteria</taxon>
        <taxon>Pseudomonadati</taxon>
        <taxon>Campylobacterota</taxon>
        <taxon>Epsilonproteobacteria</taxon>
        <taxon>Campylobacterales</taxon>
        <taxon>Helicobacteraceae</taxon>
        <taxon>Helicobacter</taxon>
    </lineage>
</organism>
<dbReference type="GO" id="GO:0016226">
    <property type="term" value="P:iron-sulfur cluster assembly"/>
    <property type="evidence" value="ECO:0007669"/>
    <property type="project" value="InterPro"/>
</dbReference>
<dbReference type="InterPro" id="IPR001075">
    <property type="entry name" value="NIF_FeS_clus_asmbl_NifU_C"/>
</dbReference>
<dbReference type="Gene3D" id="3.30.300.130">
    <property type="entry name" value="Fe-S cluster assembly (FSCA)"/>
    <property type="match status" value="1"/>
</dbReference>
<evidence type="ECO:0000313" key="3">
    <source>
        <dbReference type="EMBL" id="RDU67638.1"/>
    </source>
</evidence>
<dbReference type="RefSeq" id="WP_115542164.1">
    <property type="nucleotide sequence ID" value="NZ_NXLQ01000001.1"/>
</dbReference>
<feature type="domain" description="NIF system FeS cluster assembly NifU C-terminal" evidence="2">
    <location>
        <begin position="17"/>
        <end position="78"/>
    </location>
</feature>
<evidence type="ECO:0000256" key="1">
    <source>
        <dbReference type="ARBA" id="ARBA00006420"/>
    </source>
</evidence>
<accession>A0A3D8IQS5</accession>
<dbReference type="PANTHER" id="PTHR11178">
    <property type="entry name" value="IRON-SULFUR CLUSTER SCAFFOLD PROTEIN NFU-RELATED"/>
    <property type="match status" value="1"/>
</dbReference>
<protein>
    <recommendedName>
        <fullName evidence="2">NIF system FeS cluster assembly NifU C-terminal domain-containing protein</fullName>
    </recommendedName>
</protein>
<dbReference type="AlphaFoldDB" id="A0A3D8IQS5"/>
<dbReference type="GO" id="GO:0051536">
    <property type="term" value="F:iron-sulfur cluster binding"/>
    <property type="evidence" value="ECO:0007669"/>
    <property type="project" value="InterPro"/>
</dbReference>
<dbReference type="InterPro" id="IPR034904">
    <property type="entry name" value="FSCA_dom_sf"/>
</dbReference>
<sequence length="81" mass="9216">MFPFSDEELLQPVLMSIEKVRPMLLRDGGNIEVVKIQNTKVFVRLEGACSGCLSRHLTLKNGVEQTLRRDIHPDIEVVEIL</sequence>
<keyword evidence="4" id="KW-1185">Reference proteome</keyword>
<dbReference type="Pfam" id="PF01106">
    <property type="entry name" value="NifU"/>
    <property type="match status" value="1"/>
</dbReference>
<dbReference type="Proteomes" id="UP000256379">
    <property type="component" value="Unassembled WGS sequence"/>
</dbReference>
<dbReference type="SUPFAM" id="SSF117916">
    <property type="entry name" value="Fe-S cluster assembly (FSCA) domain-like"/>
    <property type="match status" value="1"/>
</dbReference>
<evidence type="ECO:0000313" key="4">
    <source>
        <dbReference type="Proteomes" id="UP000256379"/>
    </source>
</evidence>
<evidence type="ECO:0000259" key="2">
    <source>
        <dbReference type="Pfam" id="PF01106"/>
    </source>
</evidence>
<comment type="similarity">
    <text evidence="1">Belongs to the NifU family.</text>
</comment>
<dbReference type="EMBL" id="NXLQ01000001">
    <property type="protein sequence ID" value="RDU67638.1"/>
    <property type="molecule type" value="Genomic_DNA"/>
</dbReference>
<dbReference type="GO" id="GO:0005506">
    <property type="term" value="F:iron ion binding"/>
    <property type="evidence" value="ECO:0007669"/>
    <property type="project" value="InterPro"/>
</dbReference>
<reference evidence="3 4" key="1">
    <citation type="submission" date="2018-04" db="EMBL/GenBank/DDBJ databases">
        <title>Novel Campyloabacter and Helicobacter Species and Strains.</title>
        <authorList>
            <person name="Mannion A.J."/>
            <person name="Shen Z."/>
            <person name="Fox J.G."/>
        </authorList>
    </citation>
    <scope>NUCLEOTIDE SEQUENCE [LARGE SCALE GENOMIC DNA]</scope>
    <source>
        <strain evidence="3 4">MIT 17-337</strain>
    </source>
</reference>
<name>A0A3D8IQS5_9HELI</name>
<gene>
    <name evidence="3" type="ORF">CQA53_01135</name>
</gene>
<comment type="caution">
    <text evidence="3">The sequence shown here is derived from an EMBL/GenBank/DDBJ whole genome shotgun (WGS) entry which is preliminary data.</text>
</comment>
<proteinExistence type="inferred from homology"/>